<dbReference type="InParanoid" id="D8PWF5"/>
<dbReference type="AlphaFoldDB" id="D8PWF5"/>
<evidence type="ECO:0000313" key="3">
    <source>
        <dbReference type="Proteomes" id="UP000007431"/>
    </source>
</evidence>
<evidence type="ECO:0000313" key="2">
    <source>
        <dbReference type="EMBL" id="EFJ00202.1"/>
    </source>
</evidence>
<feature type="non-terminal residue" evidence="2">
    <location>
        <position position="102"/>
    </location>
</feature>
<organism evidence="3">
    <name type="scientific">Schizophyllum commune (strain H4-8 / FGSC 9210)</name>
    <name type="common">Split gill fungus</name>
    <dbReference type="NCBI Taxonomy" id="578458"/>
    <lineage>
        <taxon>Eukaryota</taxon>
        <taxon>Fungi</taxon>
        <taxon>Dikarya</taxon>
        <taxon>Basidiomycota</taxon>
        <taxon>Agaricomycotina</taxon>
        <taxon>Agaricomycetes</taxon>
        <taxon>Agaricomycetidae</taxon>
        <taxon>Agaricales</taxon>
        <taxon>Schizophyllaceae</taxon>
        <taxon>Schizophyllum</taxon>
    </lineage>
</organism>
<reference evidence="2 3" key="1">
    <citation type="journal article" date="2010" name="Nat. Biotechnol.">
        <title>Genome sequence of the model mushroom Schizophyllum commune.</title>
        <authorList>
            <person name="Ohm R.A."/>
            <person name="de Jong J.F."/>
            <person name="Lugones L.G."/>
            <person name="Aerts A."/>
            <person name="Kothe E."/>
            <person name="Stajich J.E."/>
            <person name="de Vries R.P."/>
            <person name="Record E."/>
            <person name="Levasseur A."/>
            <person name="Baker S.E."/>
            <person name="Bartholomew K.A."/>
            <person name="Coutinho P.M."/>
            <person name="Erdmann S."/>
            <person name="Fowler T.J."/>
            <person name="Gathman A.C."/>
            <person name="Lombard V."/>
            <person name="Henrissat B."/>
            <person name="Knabe N."/>
            <person name="Kuees U."/>
            <person name="Lilly W.W."/>
            <person name="Lindquist E."/>
            <person name="Lucas S."/>
            <person name="Magnuson J.K."/>
            <person name="Piumi F."/>
            <person name="Raudaskoski M."/>
            <person name="Salamov A."/>
            <person name="Schmutz J."/>
            <person name="Schwarze F.W.M.R."/>
            <person name="vanKuyk P.A."/>
            <person name="Horton J.S."/>
            <person name="Grigoriev I.V."/>
            <person name="Woesten H.A.B."/>
        </authorList>
    </citation>
    <scope>NUCLEOTIDE SEQUENCE [LARGE SCALE GENOMIC DNA]</scope>
    <source>
        <strain evidence="3">H4-8 / FGSC 9210</strain>
    </source>
</reference>
<accession>D8PWF5</accession>
<dbReference type="HOGENOM" id="CLU_2279099_0_0_1"/>
<protein>
    <submittedName>
        <fullName evidence="2">Uncharacterized protein</fullName>
    </submittedName>
</protein>
<name>D8PWF5_SCHCM</name>
<sequence>MSPTPTYPPASTATAPANPAPVAQQPGANTGMSVSREAQNQEQKAERLRGGCIPLPVSLRDLLNHSDAEQIPRTAVAAGSSPSPAAAKRLRSYTYSPLLYDP</sequence>
<evidence type="ECO:0000256" key="1">
    <source>
        <dbReference type="SAM" id="MobiDB-lite"/>
    </source>
</evidence>
<feature type="compositionally biased region" description="Low complexity" evidence="1">
    <location>
        <begin position="9"/>
        <end position="28"/>
    </location>
</feature>
<gene>
    <name evidence="2" type="ORF">SCHCODRAFT_105531</name>
</gene>
<dbReference type="EMBL" id="GL377303">
    <property type="protein sequence ID" value="EFJ00202.1"/>
    <property type="molecule type" value="Genomic_DNA"/>
</dbReference>
<feature type="compositionally biased region" description="Polar residues" evidence="1">
    <location>
        <begin position="30"/>
        <end position="42"/>
    </location>
</feature>
<keyword evidence="3" id="KW-1185">Reference proteome</keyword>
<dbReference type="Proteomes" id="UP000007431">
    <property type="component" value="Unassembled WGS sequence"/>
</dbReference>
<feature type="region of interest" description="Disordered" evidence="1">
    <location>
        <begin position="1"/>
        <end position="50"/>
    </location>
</feature>
<proteinExistence type="predicted"/>